<dbReference type="OrthoDB" id="126124at2759"/>
<reference evidence="2" key="1">
    <citation type="submission" date="2017-03" db="EMBL/GenBank/DDBJ databases">
        <title>Phytopthora megakarya and P. palmivora, two closely related causual agents of cacao black pod achieved similar genome size and gene model numbers by different mechanisms.</title>
        <authorList>
            <person name="Ali S."/>
            <person name="Shao J."/>
            <person name="Larry D.J."/>
            <person name="Kronmiller B."/>
            <person name="Shen D."/>
            <person name="Strem M.D."/>
            <person name="Melnick R.L."/>
            <person name="Guiltinan M.J."/>
            <person name="Tyler B.M."/>
            <person name="Meinhardt L.W."/>
            <person name="Bailey B.A."/>
        </authorList>
    </citation>
    <scope>NUCLEOTIDE SEQUENCE [LARGE SCALE GENOMIC DNA]</scope>
    <source>
        <strain evidence="2">zdho120</strain>
    </source>
</reference>
<keyword evidence="2" id="KW-1185">Reference proteome</keyword>
<name>A0A225VWU7_9STRA</name>
<accession>A0A225VWU7</accession>
<sequence>MREPKASSRQKTSVADRVKHLRELDALHRSMVSATLSSADGNSVSLNNCTIRLLNVLFSDTFPPRFARIGDKPYRQQLDAGETHGNSTFWRDVASEFNTNHTDYNDLISTDMRLEGVDALVVVIHNAAKAYDVWKDVNKRYLKTVANFTKSGEHGDNFLPTVMALKKSFTFASAWK</sequence>
<organism evidence="1 2">
    <name type="scientific">Phytophthora megakarya</name>
    <dbReference type="NCBI Taxonomy" id="4795"/>
    <lineage>
        <taxon>Eukaryota</taxon>
        <taxon>Sar</taxon>
        <taxon>Stramenopiles</taxon>
        <taxon>Oomycota</taxon>
        <taxon>Peronosporomycetes</taxon>
        <taxon>Peronosporales</taxon>
        <taxon>Peronosporaceae</taxon>
        <taxon>Phytophthora</taxon>
    </lineage>
</organism>
<protein>
    <submittedName>
        <fullName evidence="1">Uncharacterized protein</fullName>
    </submittedName>
</protein>
<comment type="caution">
    <text evidence="1">The sequence shown here is derived from an EMBL/GenBank/DDBJ whole genome shotgun (WGS) entry which is preliminary data.</text>
</comment>
<dbReference type="Proteomes" id="UP000198211">
    <property type="component" value="Unassembled WGS sequence"/>
</dbReference>
<evidence type="ECO:0000313" key="1">
    <source>
        <dbReference type="EMBL" id="OWZ09277.1"/>
    </source>
</evidence>
<dbReference type="EMBL" id="NBNE01002844">
    <property type="protein sequence ID" value="OWZ09277.1"/>
    <property type="molecule type" value="Genomic_DNA"/>
</dbReference>
<dbReference type="AlphaFoldDB" id="A0A225VWU7"/>
<gene>
    <name evidence="1" type="ORF">PHMEG_00018043</name>
</gene>
<evidence type="ECO:0000313" key="2">
    <source>
        <dbReference type="Proteomes" id="UP000198211"/>
    </source>
</evidence>
<proteinExistence type="predicted"/>